<reference evidence="7 10" key="2">
    <citation type="submission" date="2023-03" db="EMBL/GenBank/DDBJ databases">
        <title>Whole genome sequence of the first Corynebacterium rouxii strains isolated in Brazil: a recent member of Corynebacterium diphtheriae complex.</title>
        <authorList>
            <person name="Vieira V."/>
            <person name="Ramos J.N."/>
            <person name="Araujo M.R.B."/>
            <person name="Baio P.V."/>
            <person name="Sant'Anna L.O."/>
            <person name="Veras J.F.C."/>
            <person name="Vieira E.M.D."/>
            <person name="Sousa M.A.B."/>
            <person name="Camargo C.H."/>
            <person name="Sacchi C.T."/>
            <person name="Campos K.R."/>
            <person name="Santos M.B.N."/>
            <person name="Bokermann S."/>
            <person name="Alvim L.B."/>
            <person name="Santos L.S."/>
            <person name="Mattos-Guaraldi A.L."/>
        </authorList>
    </citation>
    <scope>NUCLEOTIDE SEQUENCE [LARGE SCALE GENOMIC DNA]</scope>
    <source>
        <strain evidence="7 10">70862</strain>
    </source>
</reference>
<evidence type="ECO:0000259" key="5">
    <source>
        <dbReference type="Pfam" id="PF02678"/>
    </source>
</evidence>
<protein>
    <submittedName>
        <fullName evidence="7">Pirin family protein</fullName>
    </submittedName>
</protein>
<dbReference type="GO" id="GO:0046872">
    <property type="term" value="F:metal ion binding"/>
    <property type="evidence" value="ECO:0007669"/>
    <property type="project" value="UniProtKB-KW"/>
</dbReference>
<dbReference type="Proteomes" id="UP000423525">
    <property type="component" value="Chromosome"/>
</dbReference>
<organism evidence="8 9">
    <name type="scientific">Corynebacterium rouxii</name>
    <dbReference type="NCBI Taxonomy" id="2719119"/>
    <lineage>
        <taxon>Bacteria</taxon>
        <taxon>Bacillati</taxon>
        <taxon>Actinomycetota</taxon>
        <taxon>Actinomycetes</taxon>
        <taxon>Mycobacteriales</taxon>
        <taxon>Corynebacteriaceae</taxon>
        <taxon>Corynebacterium</taxon>
    </lineage>
</organism>
<feature type="region of interest" description="Disordered" evidence="4">
    <location>
        <begin position="309"/>
        <end position="340"/>
    </location>
</feature>
<dbReference type="InterPro" id="IPR008778">
    <property type="entry name" value="Pirin_C_dom"/>
</dbReference>
<evidence type="ECO:0000313" key="7">
    <source>
        <dbReference type="EMBL" id="MDT9409906.1"/>
    </source>
</evidence>
<sequence>MNNNLQPVEIITAREVPLGGPRAMPVRRTLPQKKRSLIGAWCFADHYGPDDVSRTGGMDVAPHPHTGLQTVSWLFEGEIEHVDSGGNRGMVRPGEVNLMTAGAGICHSETSTSATSVLHGVQLWLALPDSVRQSAPRNFEHYAPERFDVPGGQLLVFLGELEGSASPVETFTPLLGAELIVHPGRTVTLNVNPDFEHGVLLDSGSVELEGVAIPQAAIGYTGVGASQLRLHNGGDVPARMVVLGGVPFGEEIVMWWNFVGRESGEIAEFREQWQDRTERFGWVRGYVGHGGVDKNAEGLSWLPAPALPHGRIKARKNPPSYARPDLPEPGSESESVELPR</sequence>
<evidence type="ECO:0000256" key="3">
    <source>
        <dbReference type="RuleBase" id="RU003457"/>
    </source>
</evidence>
<feature type="domain" description="Pirin N-terminal" evidence="5">
    <location>
        <begin position="26"/>
        <end position="125"/>
    </location>
</feature>
<evidence type="ECO:0000256" key="4">
    <source>
        <dbReference type="SAM" id="MobiDB-lite"/>
    </source>
</evidence>
<comment type="cofactor">
    <cofactor evidence="2">
        <name>Fe cation</name>
        <dbReference type="ChEBI" id="CHEBI:24875"/>
    </cofactor>
    <text evidence="2">Binds 1 Fe cation per subunit.</text>
</comment>
<feature type="domain" description="Pirin C-terminal" evidence="6">
    <location>
        <begin position="179"/>
        <end position="276"/>
    </location>
</feature>
<dbReference type="PANTHER" id="PTHR13903">
    <property type="entry name" value="PIRIN-RELATED"/>
    <property type="match status" value="1"/>
</dbReference>
<dbReference type="CDD" id="cd02909">
    <property type="entry name" value="cupin_pirin_N"/>
    <property type="match status" value="1"/>
</dbReference>
<feature type="binding site" evidence="2">
    <location>
        <position position="107"/>
    </location>
    <ligand>
        <name>Fe cation</name>
        <dbReference type="ChEBI" id="CHEBI:24875"/>
    </ligand>
</feature>
<dbReference type="KEGG" id="crf:FRC0190_00021"/>
<evidence type="ECO:0000313" key="9">
    <source>
        <dbReference type="Proteomes" id="UP000423525"/>
    </source>
</evidence>
<dbReference type="InterPro" id="IPR012093">
    <property type="entry name" value="Pirin"/>
</dbReference>
<dbReference type="PANTHER" id="PTHR13903:SF8">
    <property type="entry name" value="PIRIN"/>
    <property type="match status" value="1"/>
</dbReference>
<feature type="binding site" evidence="2">
    <location>
        <position position="109"/>
    </location>
    <ligand>
        <name>Fe cation</name>
        <dbReference type="ChEBI" id="CHEBI:24875"/>
    </ligand>
</feature>
<dbReference type="Pfam" id="PF02678">
    <property type="entry name" value="Pirin"/>
    <property type="match status" value="1"/>
</dbReference>
<gene>
    <name evidence="8" type="ORF">FRC0190_00021</name>
    <name evidence="7" type="ORF">P8T80_00605</name>
</gene>
<name>A0A6I8MFQ8_9CORY</name>
<proteinExistence type="inferred from homology"/>
<dbReference type="InterPro" id="IPR011051">
    <property type="entry name" value="RmlC_Cupin_sf"/>
</dbReference>
<dbReference type="AlphaFoldDB" id="A0A6I8MFQ8"/>
<evidence type="ECO:0000259" key="6">
    <source>
        <dbReference type="Pfam" id="PF05726"/>
    </source>
</evidence>
<evidence type="ECO:0000256" key="1">
    <source>
        <dbReference type="ARBA" id="ARBA00008416"/>
    </source>
</evidence>
<dbReference type="InterPro" id="IPR014710">
    <property type="entry name" value="RmlC-like_jellyroll"/>
</dbReference>
<evidence type="ECO:0000313" key="10">
    <source>
        <dbReference type="Proteomes" id="UP001265983"/>
    </source>
</evidence>
<dbReference type="EMBL" id="LR738855">
    <property type="protein sequence ID" value="VZH83972.1"/>
    <property type="molecule type" value="Genomic_DNA"/>
</dbReference>
<dbReference type="EMBL" id="JARUHM010000001">
    <property type="protein sequence ID" value="MDT9409906.1"/>
    <property type="molecule type" value="Genomic_DNA"/>
</dbReference>
<feature type="binding site" evidence="2">
    <location>
        <position position="65"/>
    </location>
    <ligand>
        <name>Fe cation</name>
        <dbReference type="ChEBI" id="CHEBI:24875"/>
    </ligand>
</feature>
<keyword evidence="10" id="KW-1185">Reference proteome</keyword>
<evidence type="ECO:0000313" key="8">
    <source>
        <dbReference type="EMBL" id="VZH83972.1"/>
    </source>
</evidence>
<dbReference type="PIRSF" id="PIRSF006232">
    <property type="entry name" value="Pirin"/>
    <property type="match status" value="1"/>
</dbReference>
<dbReference type="Proteomes" id="UP001265983">
    <property type="component" value="Unassembled WGS sequence"/>
</dbReference>
<keyword evidence="2" id="KW-0408">Iron</keyword>
<dbReference type="RefSeq" id="WP_155871110.1">
    <property type="nucleotide sequence ID" value="NZ_CP168248.1"/>
</dbReference>
<evidence type="ECO:0000256" key="2">
    <source>
        <dbReference type="PIRSR" id="PIRSR006232-1"/>
    </source>
</evidence>
<dbReference type="Pfam" id="PF05726">
    <property type="entry name" value="Pirin_C"/>
    <property type="match status" value="1"/>
</dbReference>
<keyword evidence="2" id="KW-0479">Metal-binding</keyword>
<reference evidence="8 9" key="1">
    <citation type="submission" date="2019-11" db="EMBL/GenBank/DDBJ databases">
        <authorList>
            <person name="Brisse S."/>
        </authorList>
    </citation>
    <scope>NUCLEOTIDE SEQUENCE [LARGE SCALE GENOMIC DNA]</scope>
    <source>
        <strain evidence="8">FRC0190</strain>
    </source>
</reference>
<dbReference type="InterPro" id="IPR003829">
    <property type="entry name" value="Pirin_N_dom"/>
</dbReference>
<feature type="binding site" evidence="2">
    <location>
        <position position="63"/>
    </location>
    <ligand>
        <name>Fe cation</name>
        <dbReference type="ChEBI" id="CHEBI:24875"/>
    </ligand>
</feature>
<dbReference type="Gene3D" id="2.60.120.10">
    <property type="entry name" value="Jelly Rolls"/>
    <property type="match status" value="1"/>
</dbReference>
<accession>A0A6I8MFQ8</accession>
<comment type="similarity">
    <text evidence="1 3">Belongs to the pirin family.</text>
</comment>
<dbReference type="SUPFAM" id="SSF51182">
    <property type="entry name" value="RmlC-like cupins"/>
    <property type="match status" value="1"/>
</dbReference>